<keyword evidence="5" id="KW-1185">Reference proteome</keyword>
<keyword evidence="2" id="KW-0812">Transmembrane</keyword>
<name>A0ABN2E390_9ACTN</name>
<sequence>MRRFLLVLTATVLLLTGTAWAATPADPRITGAVAAWATGPLYVDPDYTSIADTNEIDKVVAEAKVPVYVAVVPTGEWFPERGDTELLAGRLAAANGKPGVYVVMDGDRTYGVAHEIAAYAPDWTFGTRDQSMSSQLADYVHGIEQDRTTPEPARTTPTPTPAPEASSSSTEDKFTVGKALANGAGGTVLGMMGGGVLGGLVLIVAAIATPRRRKGRS</sequence>
<keyword evidence="2" id="KW-0472">Membrane</keyword>
<evidence type="ECO:0008006" key="6">
    <source>
        <dbReference type="Google" id="ProtNLM"/>
    </source>
</evidence>
<comment type="caution">
    <text evidence="4">The sequence shown here is derived from an EMBL/GenBank/DDBJ whole genome shotgun (WGS) entry which is preliminary data.</text>
</comment>
<feature type="transmembrane region" description="Helical" evidence="2">
    <location>
        <begin position="188"/>
        <end position="208"/>
    </location>
</feature>
<proteinExistence type="predicted"/>
<accession>A0ABN2E390</accession>
<feature type="region of interest" description="Disordered" evidence="1">
    <location>
        <begin position="145"/>
        <end position="173"/>
    </location>
</feature>
<dbReference type="RefSeq" id="WP_344194127.1">
    <property type="nucleotide sequence ID" value="NZ_BAAAND010000007.1"/>
</dbReference>
<protein>
    <recommendedName>
        <fullName evidence="6">TPM domain-containing protein</fullName>
    </recommendedName>
</protein>
<gene>
    <name evidence="4" type="ORF">GCM10009742_43560</name>
</gene>
<evidence type="ECO:0000256" key="3">
    <source>
        <dbReference type="SAM" id="SignalP"/>
    </source>
</evidence>
<keyword evidence="2" id="KW-1133">Transmembrane helix</keyword>
<dbReference type="EMBL" id="BAAAND010000007">
    <property type="protein sequence ID" value="GAA1592063.1"/>
    <property type="molecule type" value="Genomic_DNA"/>
</dbReference>
<evidence type="ECO:0000256" key="2">
    <source>
        <dbReference type="SAM" id="Phobius"/>
    </source>
</evidence>
<feature type="signal peptide" evidence="3">
    <location>
        <begin position="1"/>
        <end position="21"/>
    </location>
</feature>
<reference evidence="4 5" key="1">
    <citation type="journal article" date="2019" name="Int. J. Syst. Evol. Microbiol.">
        <title>The Global Catalogue of Microorganisms (GCM) 10K type strain sequencing project: providing services to taxonomists for standard genome sequencing and annotation.</title>
        <authorList>
            <consortium name="The Broad Institute Genomics Platform"/>
            <consortium name="The Broad Institute Genome Sequencing Center for Infectious Disease"/>
            <person name="Wu L."/>
            <person name="Ma J."/>
        </authorList>
    </citation>
    <scope>NUCLEOTIDE SEQUENCE [LARGE SCALE GENOMIC DNA]</scope>
    <source>
        <strain evidence="4 5">JCM 14304</strain>
    </source>
</reference>
<dbReference type="Proteomes" id="UP001500190">
    <property type="component" value="Unassembled WGS sequence"/>
</dbReference>
<organism evidence="4 5">
    <name type="scientific">Kribbella karoonensis</name>
    <dbReference type="NCBI Taxonomy" id="324851"/>
    <lineage>
        <taxon>Bacteria</taxon>
        <taxon>Bacillati</taxon>
        <taxon>Actinomycetota</taxon>
        <taxon>Actinomycetes</taxon>
        <taxon>Propionibacteriales</taxon>
        <taxon>Kribbellaceae</taxon>
        <taxon>Kribbella</taxon>
    </lineage>
</organism>
<evidence type="ECO:0000256" key="1">
    <source>
        <dbReference type="SAM" id="MobiDB-lite"/>
    </source>
</evidence>
<keyword evidence="3" id="KW-0732">Signal</keyword>
<evidence type="ECO:0000313" key="4">
    <source>
        <dbReference type="EMBL" id="GAA1592063.1"/>
    </source>
</evidence>
<feature type="compositionally biased region" description="Low complexity" evidence="1">
    <location>
        <begin position="150"/>
        <end position="169"/>
    </location>
</feature>
<feature type="chain" id="PRO_5046962771" description="TPM domain-containing protein" evidence="3">
    <location>
        <begin position="22"/>
        <end position="217"/>
    </location>
</feature>
<evidence type="ECO:0000313" key="5">
    <source>
        <dbReference type="Proteomes" id="UP001500190"/>
    </source>
</evidence>